<comment type="caution">
    <text evidence="3">The sequence shown here is derived from an EMBL/GenBank/DDBJ whole genome shotgun (WGS) entry which is preliminary data.</text>
</comment>
<accession>A0A2W5B3F5</accession>
<reference evidence="3 4" key="1">
    <citation type="submission" date="2017-11" db="EMBL/GenBank/DDBJ databases">
        <title>Infants hospitalized years apart are colonized by the same room-sourced microbial strains.</title>
        <authorList>
            <person name="Brooks B."/>
            <person name="Olm M.R."/>
            <person name="Firek B.A."/>
            <person name="Baker R."/>
            <person name="Thomas B.C."/>
            <person name="Morowitz M.J."/>
            <person name="Banfield J.F."/>
        </authorList>
    </citation>
    <scope>NUCLEOTIDE SEQUENCE [LARGE SCALE GENOMIC DNA]</scope>
    <source>
        <strain evidence="3">S2_012_000_R3_87</strain>
    </source>
</reference>
<feature type="transmembrane region" description="Helical" evidence="1">
    <location>
        <begin position="47"/>
        <end position="65"/>
    </location>
</feature>
<keyword evidence="1" id="KW-1133">Transmembrane helix</keyword>
<feature type="transmembrane region" description="Helical" evidence="1">
    <location>
        <begin position="129"/>
        <end position="146"/>
    </location>
</feature>
<proteinExistence type="predicted"/>
<feature type="domain" description="VanZ-like" evidence="2">
    <location>
        <begin position="20"/>
        <end position="115"/>
    </location>
</feature>
<dbReference type="AlphaFoldDB" id="A0A2W5B3F5"/>
<dbReference type="InterPro" id="IPR053150">
    <property type="entry name" value="Teicoplanin_resist-assoc"/>
</dbReference>
<dbReference type="EMBL" id="QFNY01000224">
    <property type="protein sequence ID" value="PZO99139.1"/>
    <property type="molecule type" value="Genomic_DNA"/>
</dbReference>
<dbReference type="Pfam" id="PF04892">
    <property type="entry name" value="VanZ"/>
    <property type="match status" value="1"/>
</dbReference>
<feature type="transmembrane region" description="Helical" evidence="1">
    <location>
        <begin position="100"/>
        <end position="117"/>
    </location>
</feature>
<name>A0A2W5B3F5_9CORY</name>
<dbReference type="Proteomes" id="UP000249451">
    <property type="component" value="Unassembled WGS sequence"/>
</dbReference>
<evidence type="ECO:0000313" key="4">
    <source>
        <dbReference type="Proteomes" id="UP000249451"/>
    </source>
</evidence>
<dbReference type="InterPro" id="IPR006976">
    <property type="entry name" value="VanZ-like"/>
</dbReference>
<protein>
    <recommendedName>
        <fullName evidence="2">VanZ-like domain-containing protein</fullName>
    </recommendedName>
</protein>
<organism evidence="3 4">
    <name type="scientific">Corynebacterium urealyticum</name>
    <dbReference type="NCBI Taxonomy" id="43771"/>
    <lineage>
        <taxon>Bacteria</taxon>
        <taxon>Bacillati</taxon>
        <taxon>Actinomycetota</taxon>
        <taxon>Actinomycetes</taxon>
        <taxon>Mycobacteriales</taxon>
        <taxon>Corynebacteriaceae</taxon>
        <taxon>Corynebacterium</taxon>
    </lineage>
</organism>
<keyword evidence="1" id="KW-0812">Transmembrane</keyword>
<feature type="transmembrane region" description="Helical" evidence="1">
    <location>
        <begin position="72"/>
        <end position="94"/>
    </location>
</feature>
<dbReference type="PANTHER" id="PTHR36834">
    <property type="entry name" value="MEMBRANE PROTEIN-RELATED"/>
    <property type="match status" value="1"/>
</dbReference>
<dbReference type="PANTHER" id="PTHR36834:SF1">
    <property type="entry name" value="INTEGRAL MEMBRANE PROTEIN"/>
    <property type="match status" value="1"/>
</dbReference>
<evidence type="ECO:0000256" key="1">
    <source>
        <dbReference type="SAM" id="Phobius"/>
    </source>
</evidence>
<evidence type="ECO:0000259" key="2">
    <source>
        <dbReference type="Pfam" id="PF04892"/>
    </source>
</evidence>
<gene>
    <name evidence="3" type="ORF">DI609_08995</name>
</gene>
<sequence length="147" mass="15438">MLATLGKPFMHIPGVVDGTAHAVRDVNLVPFTGFETASVWYGGWTDMFGNIALFVPLAAALCVATRGRLLPAVAASAALSMGIEATQYVFALGFSDVDDLIYNTVGAVIGALLMRRLSLDKRMKVLNRLGFVLAVAVVALGAAVLLT</sequence>
<keyword evidence="1" id="KW-0472">Membrane</keyword>
<evidence type="ECO:0000313" key="3">
    <source>
        <dbReference type="EMBL" id="PZO99139.1"/>
    </source>
</evidence>